<evidence type="ECO:0000313" key="11">
    <source>
        <dbReference type="Proteomes" id="UP000619376"/>
    </source>
</evidence>
<keyword evidence="6" id="KW-0472">Membrane</keyword>
<dbReference type="PANTHER" id="PTHR33884:SF3">
    <property type="entry name" value="UPF0410 PROTEIN YMGE"/>
    <property type="match status" value="1"/>
</dbReference>
<keyword evidence="11" id="KW-1185">Reference proteome</keyword>
<dbReference type="EMBL" id="JACHFK010000013">
    <property type="protein sequence ID" value="MBB5378508.1"/>
    <property type="molecule type" value="Genomic_DNA"/>
</dbReference>
<evidence type="ECO:0000256" key="7">
    <source>
        <dbReference type="SAM" id="MobiDB-lite"/>
    </source>
</evidence>
<organism evidence="9 10">
    <name type="scientific">Deinococcus metalli</name>
    <dbReference type="NCBI Taxonomy" id="1141878"/>
    <lineage>
        <taxon>Bacteria</taxon>
        <taxon>Thermotogati</taxon>
        <taxon>Deinococcota</taxon>
        <taxon>Deinococci</taxon>
        <taxon>Deinococcales</taxon>
        <taxon>Deinococcaceae</taxon>
        <taxon>Deinococcus</taxon>
    </lineage>
</organism>
<reference evidence="8" key="4">
    <citation type="submission" date="2024-05" db="EMBL/GenBank/DDBJ databases">
        <authorList>
            <person name="Sun Q."/>
            <person name="Zhou Y."/>
        </authorList>
    </citation>
    <scope>NUCLEOTIDE SEQUENCE</scope>
    <source>
        <strain evidence="8">CGMCC 1.18437</strain>
    </source>
</reference>
<comment type="similarity">
    <text evidence="2">Belongs to the UPF0410 family.</text>
</comment>
<comment type="caution">
    <text evidence="9">The sequence shown here is derived from an EMBL/GenBank/DDBJ whole genome shotgun (WGS) entry which is preliminary data.</text>
</comment>
<dbReference type="InterPro" id="IPR007341">
    <property type="entry name" value="Transgly_assoc"/>
</dbReference>
<dbReference type="PANTHER" id="PTHR33884">
    <property type="entry name" value="UPF0410 PROTEIN YMGE"/>
    <property type="match status" value="1"/>
</dbReference>
<protein>
    <submittedName>
        <fullName evidence="9">Putative membrane protein YeaQ/YmgE (Transglycosylase-associated protein family)</fullName>
    </submittedName>
</protein>
<dbReference type="AlphaFoldDB" id="A0A7W8KIR7"/>
<evidence type="ECO:0000256" key="3">
    <source>
        <dbReference type="ARBA" id="ARBA00022475"/>
    </source>
</evidence>
<reference evidence="11" key="2">
    <citation type="journal article" date="2019" name="Int. J. Syst. Evol. Microbiol.">
        <title>The Global Catalogue of Microorganisms (GCM) 10K type strain sequencing project: providing services to taxonomists for standard genome sequencing and annotation.</title>
        <authorList>
            <consortium name="The Broad Institute Genomics Platform"/>
            <consortium name="The Broad Institute Genome Sequencing Center for Infectious Disease"/>
            <person name="Wu L."/>
            <person name="Ma J."/>
        </authorList>
    </citation>
    <scope>NUCLEOTIDE SEQUENCE [LARGE SCALE GENOMIC DNA]</scope>
    <source>
        <strain evidence="11">CGMCC 1.18437</strain>
    </source>
</reference>
<reference evidence="8" key="1">
    <citation type="journal article" date="2014" name="Int. J. Syst. Evol. Microbiol.">
        <title>Complete genome of a new Firmicutes species belonging to the dominant human colonic microbiota ('Ruminococcus bicirculans') reveals two chromosomes and a selective capacity to utilize plant glucans.</title>
        <authorList>
            <consortium name="NISC Comparative Sequencing Program"/>
            <person name="Wegmann U."/>
            <person name="Louis P."/>
            <person name="Goesmann A."/>
            <person name="Henrissat B."/>
            <person name="Duncan S.H."/>
            <person name="Flint H.J."/>
        </authorList>
    </citation>
    <scope>NUCLEOTIDE SEQUENCE</scope>
    <source>
        <strain evidence="8">CGMCC 1.18437</strain>
    </source>
</reference>
<proteinExistence type="inferred from homology"/>
<evidence type="ECO:0000313" key="10">
    <source>
        <dbReference type="Proteomes" id="UP000539473"/>
    </source>
</evidence>
<evidence type="ECO:0000256" key="1">
    <source>
        <dbReference type="ARBA" id="ARBA00004651"/>
    </source>
</evidence>
<dbReference type="GO" id="GO:0005886">
    <property type="term" value="C:plasma membrane"/>
    <property type="evidence" value="ECO:0007669"/>
    <property type="project" value="UniProtKB-SubCell"/>
</dbReference>
<dbReference type="RefSeq" id="WP_308430885.1">
    <property type="nucleotide sequence ID" value="NZ_BNAJ01000012.1"/>
</dbReference>
<name>A0A7W8KIR7_9DEIO</name>
<dbReference type="Proteomes" id="UP000619376">
    <property type="component" value="Unassembled WGS sequence"/>
</dbReference>
<keyword evidence="5" id="KW-1133">Transmembrane helix</keyword>
<keyword evidence="3" id="KW-1003">Cell membrane</keyword>
<accession>A0A7W8KIR7</accession>
<gene>
    <name evidence="8" type="ORF">GCM10017781_38090</name>
    <name evidence="9" type="ORF">HNQ07_004015</name>
</gene>
<reference evidence="9 10" key="3">
    <citation type="submission" date="2020-08" db="EMBL/GenBank/DDBJ databases">
        <title>Genomic Encyclopedia of Type Strains, Phase IV (KMG-IV): sequencing the most valuable type-strain genomes for metagenomic binning, comparative biology and taxonomic classification.</title>
        <authorList>
            <person name="Goeker M."/>
        </authorList>
    </citation>
    <scope>NUCLEOTIDE SEQUENCE [LARGE SCALE GENOMIC DNA]</scope>
    <source>
        <strain evidence="9 10">DSM 27521</strain>
    </source>
</reference>
<evidence type="ECO:0000256" key="4">
    <source>
        <dbReference type="ARBA" id="ARBA00022692"/>
    </source>
</evidence>
<feature type="region of interest" description="Disordered" evidence="7">
    <location>
        <begin position="59"/>
        <end position="91"/>
    </location>
</feature>
<evidence type="ECO:0000256" key="5">
    <source>
        <dbReference type="ARBA" id="ARBA00022989"/>
    </source>
</evidence>
<feature type="compositionally biased region" description="Polar residues" evidence="7">
    <location>
        <begin position="79"/>
        <end position="91"/>
    </location>
</feature>
<comment type="subcellular location">
    <subcellularLocation>
        <location evidence="1">Cell membrane</location>
        <topology evidence="1">Multi-pass membrane protein</topology>
    </subcellularLocation>
</comment>
<dbReference type="Proteomes" id="UP000539473">
    <property type="component" value="Unassembled WGS sequence"/>
</dbReference>
<keyword evidence="4" id="KW-0812">Transmembrane</keyword>
<evidence type="ECO:0000313" key="9">
    <source>
        <dbReference type="EMBL" id="MBB5378508.1"/>
    </source>
</evidence>
<evidence type="ECO:0000313" key="8">
    <source>
        <dbReference type="EMBL" id="GHF58211.1"/>
    </source>
</evidence>
<dbReference type="EMBL" id="BNAJ01000012">
    <property type="protein sequence ID" value="GHF58211.1"/>
    <property type="molecule type" value="Genomic_DNA"/>
</dbReference>
<evidence type="ECO:0000256" key="6">
    <source>
        <dbReference type="ARBA" id="ARBA00023136"/>
    </source>
</evidence>
<evidence type="ECO:0000256" key="2">
    <source>
        <dbReference type="ARBA" id="ARBA00011006"/>
    </source>
</evidence>
<sequence length="91" mass="9655">MLVGALAGWLASILMNTHPQQGALLNILIGIVGAMLGRWILGDLLHIGTAVGTSATHRFSGYGRRRHPDRHPQVPARSALTSSHRATSPDG</sequence>